<dbReference type="Gene3D" id="1.10.510.10">
    <property type="entry name" value="Transferase(Phosphotransferase) domain 1"/>
    <property type="match status" value="1"/>
</dbReference>
<feature type="domain" description="Protein kinase" evidence="1">
    <location>
        <begin position="101"/>
        <end position="335"/>
    </location>
</feature>
<name>A0A9N9DY27_9GLOM</name>
<dbReference type="GO" id="GO:0005524">
    <property type="term" value="F:ATP binding"/>
    <property type="evidence" value="ECO:0007669"/>
    <property type="project" value="InterPro"/>
</dbReference>
<dbReference type="SUPFAM" id="SSF56112">
    <property type="entry name" value="Protein kinase-like (PK-like)"/>
    <property type="match status" value="1"/>
</dbReference>
<evidence type="ECO:0000313" key="2">
    <source>
        <dbReference type="EMBL" id="CAG8652353.1"/>
    </source>
</evidence>
<gene>
    <name evidence="2" type="ORF">ALEPTO_LOCUS10059</name>
</gene>
<proteinExistence type="predicted"/>
<dbReference type="OrthoDB" id="6718656at2759"/>
<evidence type="ECO:0000313" key="3">
    <source>
        <dbReference type="Proteomes" id="UP000789508"/>
    </source>
</evidence>
<dbReference type="InterPro" id="IPR001245">
    <property type="entry name" value="Ser-Thr/Tyr_kinase_cat_dom"/>
</dbReference>
<feature type="non-terminal residue" evidence="2">
    <location>
        <position position="335"/>
    </location>
</feature>
<keyword evidence="3" id="KW-1185">Reference proteome</keyword>
<comment type="caution">
    <text evidence="2">The sequence shown here is derived from an EMBL/GenBank/DDBJ whole genome shotgun (WGS) entry which is preliminary data.</text>
</comment>
<dbReference type="Pfam" id="PF07714">
    <property type="entry name" value="PK_Tyr_Ser-Thr"/>
    <property type="match status" value="1"/>
</dbReference>
<protein>
    <submittedName>
        <fullName evidence="2">8657_t:CDS:1</fullName>
    </submittedName>
</protein>
<dbReference type="PROSITE" id="PS50011">
    <property type="entry name" value="PROTEIN_KINASE_DOM"/>
    <property type="match status" value="1"/>
</dbReference>
<evidence type="ECO:0000259" key="1">
    <source>
        <dbReference type="PROSITE" id="PS50011"/>
    </source>
</evidence>
<dbReference type="InterPro" id="IPR000719">
    <property type="entry name" value="Prot_kinase_dom"/>
</dbReference>
<accession>A0A9N9DY27</accession>
<dbReference type="GO" id="GO:0004672">
    <property type="term" value="F:protein kinase activity"/>
    <property type="evidence" value="ECO:0007669"/>
    <property type="project" value="InterPro"/>
</dbReference>
<dbReference type="Proteomes" id="UP000789508">
    <property type="component" value="Unassembled WGS sequence"/>
</dbReference>
<feature type="non-terminal residue" evidence="2">
    <location>
        <position position="1"/>
    </location>
</feature>
<sequence>FENRDLSEVDSNSEESGDELSIQFQSDEFRTEAQIIHKKCFDCGNFRTNFAWCHSCETTWFKENYSKWTTGDLQLDSIIKKSQAEADISGDYFEYIPFDKFELVEFHKAGTFSEIYSAIWLEGPKWDWNEDIQAWSRGGPIKVALKKLKNSQNLSEQFLEKLRKYLHCLQSSSMADTFGITKDPDGSFIFVMRFYENGDLNQYIKNKDINWKDKIDLLWGITAGLENLHRSGLYHGNLHAFELNETFSDWITDIYENPAPTEIGEEFNDAEERRCEAFQTQTNIPQEIHKDACYTTEWIRTMCASGKAVQRKTVIRKAISLAIINQWKDLYPQIQ</sequence>
<dbReference type="InterPro" id="IPR011009">
    <property type="entry name" value="Kinase-like_dom_sf"/>
</dbReference>
<dbReference type="EMBL" id="CAJVPS010009662">
    <property type="protein sequence ID" value="CAG8652353.1"/>
    <property type="molecule type" value="Genomic_DNA"/>
</dbReference>
<dbReference type="AlphaFoldDB" id="A0A9N9DY27"/>
<organism evidence="2 3">
    <name type="scientific">Ambispora leptoticha</name>
    <dbReference type="NCBI Taxonomy" id="144679"/>
    <lineage>
        <taxon>Eukaryota</taxon>
        <taxon>Fungi</taxon>
        <taxon>Fungi incertae sedis</taxon>
        <taxon>Mucoromycota</taxon>
        <taxon>Glomeromycotina</taxon>
        <taxon>Glomeromycetes</taxon>
        <taxon>Archaeosporales</taxon>
        <taxon>Ambisporaceae</taxon>
        <taxon>Ambispora</taxon>
    </lineage>
</organism>
<reference evidence="2" key="1">
    <citation type="submission" date="2021-06" db="EMBL/GenBank/DDBJ databases">
        <authorList>
            <person name="Kallberg Y."/>
            <person name="Tangrot J."/>
            <person name="Rosling A."/>
        </authorList>
    </citation>
    <scope>NUCLEOTIDE SEQUENCE</scope>
    <source>
        <strain evidence="2">FL130A</strain>
    </source>
</reference>